<dbReference type="EMBL" id="DAEPXK010000076">
    <property type="protein sequence ID" value="HBH1544371.1"/>
    <property type="molecule type" value="Genomic_DNA"/>
</dbReference>
<gene>
    <name evidence="1" type="ORF">KRM00_003920</name>
</gene>
<dbReference type="Proteomes" id="UP000878956">
    <property type="component" value="Unassembled WGS sequence"/>
</dbReference>
<accession>A0AAN5VQI1</accession>
<dbReference type="RefSeq" id="WP_343097787.1">
    <property type="nucleotide sequence ID" value="NZ_JBBBNR010000004.1"/>
</dbReference>
<evidence type="ECO:0000313" key="2">
    <source>
        <dbReference type="Proteomes" id="UP000878956"/>
    </source>
</evidence>
<evidence type="ECO:0000313" key="1">
    <source>
        <dbReference type="EMBL" id="HBH1544371.1"/>
    </source>
</evidence>
<protein>
    <submittedName>
        <fullName evidence="1">Uncharacterized protein</fullName>
    </submittedName>
</protein>
<proteinExistence type="predicted"/>
<dbReference type="AlphaFoldDB" id="A0AAN5VQI1"/>
<comment type="caution">
    <text evidence="1">The sequence shown here is derived from an EMBL/GenBank/DDBJ whole genome shotgun (WGS) entry which is preliminary data.</text>
</comment>
<organism evidence="1 2">
    <name type="scientific">Clostridioides difficile</name>
    <name type="common">Peptoclostridium difficile</name>
    <dbReference type="NCBI Taxonomy" id="1496"/>
    <lineage>
        <taxon>Bacteria</taxon>
        <taxon>Bacillati</taxon>
        <taxon>Bacillota</taxon>
        <taxon>Clostridia</taxon>
        <taxon>Peptostreptococcales</taxon>
        <taxon>Peptostreptococcaceae</taxon>
        <taxon>Clostridioides</taxon>
    </lineage>
</organism>
<reference evidence="1" key="1">
    <citation type="journal article" date="2018" name="Genome Biol.">
        <title>SKESA: strategic k-mer extension for scrupulous assemblies.</title>
        <authorList>
            <person name="Souvorov A."/>
            <person name="Agarwala R."/>
            <person name="Lipman D.J."/>
        </authorList>
    </citation>
    <scope>NUCLEOTIDE SEQUENCE</scope>
    <source>
        <strain evidence="1">HN1000</strain>
    </source>
</reference>
<reference evidence="1" key="2">
    <citation type="submission" date="2021-06" db="EMBL/GenBank/DDBJ databases">
        <authorList>
            <consortium name="NCBI Pathogen Detection Project"/>
        </authorList>
    </citation>
    <scope>NUCLEOTIDE SEQUENCE</scope>
    <source>
        <strain evidence="1">HN1000</strain>
    </source>
</reference>
<name>A0AAN5VQI1_CLODI</name>
<sequence length="186" mass="22194">MGNDKIFMLNDLELLGIKSNERSLETVKESGYNIAYVENPNYEICIASVRQDGNTLEHIMIDEINLTKEEKRNIYMEAIKESGRAIDYIKEDDREKYKDLFKYKDLKDKDIMEHIVAIKINGEWKFSVSFKHNISKDEFIEWIYNDRIKILEEEVAFDRDSSLFNQLETMNRKKYLDFLDIIDLIK</sequence>